<dbReference type="SMART" id="SM00448">
    <property type="entry name" value="REC"/>
    <property type="match status" value="1"/>
</dbReference>
<name>A0A9X7J3U0_9FIRM</name>
<dbReference type="InterPro" id="IPR003593">
    <property type="entry name" value="AAA+_ATPase"/>
</dbReference>
<dbReference type="InterPro" id="IPR025944">
    <property type="entry name" value="Sigma_54_int_dom_CS"/>
</dbReference>
<dbReference type="EMBL" id="PVXL01000031">
    <property type="protein sequence ID" value="PRR74350.1"/>
    <property type="molecule type" value="Genomic_DNA"/>
</dbReference>
<sequence length="453" mass="51643">MVIDDEPDFLRNICRILKRWHYECIPVADSLRVGEYIRAEQPDIVITDLKMPQQDGFQVLQTVQAWNKETPVIVLTAYGSISSAVKAMKAGAYDYLTKPFNLDELRLVLERAAEQRRLKQENQNLHLQLMEVYGEKNIIAVSENMLAAIGLAKKVACTETTVLITGESGTGKELLARFIHTHSLRSKKPFIPFDCTTLPENLMETELFGYQKGAFTGAVANKPGIIEIARGGTLFLDEIGELPLNLQAKLLRVLQEHQYRRVGGNEFLPADVRFIAATNRNLEQMVAAGQFRADLFYRLHVFPIKIPPLRERPEDIPVLATRFLQQFARQYEKTARTLSPPAQRLLEAYPWPGNVRELQNVIERAVLLAEGEIIYPAHLPSTLTRNDSPVNIELAGESFKEVKRKHLEILEQEYFTRLLKKHRGNITRAAVEAGVNRRTIHRLIKKYNLKLDT</sequence>
<dbReference type="InterPro" id="IPR001789">
    <property type="entry name" value="Sig_transdc_resp-reg_receiver"/>
</dbReference>
<dbReference type="GO" id="GO:0043565">
    <property type="term" value="F:sequence-specific DNA binding"/>
    <property type="evidence" value="ECO:0007669"/>
    <property type="project" value="InterPro"/>
</dbReference>
<dbReference type="InterPro" id="IPR011006">
    <property type="entry name" value="CheY-like_superfamily"/>
</dbReference>
<evidence type="ECO:0000256" key="3">
    <source>
        <dbReference type="ARBA" id="ARBA00022840"/>
    </source>
</evidence>
<dbReference type="Pfam" id="PF02954">
    <property type="entry name" value="HTH_8"/>
    <property type="match status" value="1"/>
</dbReference>
<dbReference type="PROSITE" id="PS00675">
    <property type="entry name" value="SIGMA54_INTERACT_1"/>
    <property type="match status" value="1"/>
</dbReference>
<comment type="function">
    <text evidence="8">May play the central regulatory role in sporulation. It may be an element of the effector pathway responsible for the activation of sporulation genes in response to nutritional stress. Spo0A may act in concert with spo0H (a sigma factor) to control the expression of some genes that are critical to the sporulation process.</text>
</comment>
<keyword evidence="9" id="KW-0597">Phosphoprotein</keyword>
<evidence type="ECO:0000313" key="12">
    <source>
        <dbReference type="EMBL" id="PRR74350.1"/>
    </source>
</evidence>
<evidence type="ECO:0000256" key="4">
    <source>
        <dbReference type="ARBA" id="ARBA00023015"/>
    </source>
</evidence>
<keyword evidence="4" id="KW-0805">Transcription regulation</keyword>
<evidence type="ECO:0000256" key="1">
    <source>
        <dbReference type="ARBA" id="ARBA00018672"/>
    </source>
</evidence>
<evidence type="ECO:0000259" key="10">
    <source>
        <dbReference type="PROSITE" id="PS50045"/>
    </source>
</evidence>
<dbReference type="Pfam" id="PF25601">
    <property type="entry name" value="AAA_lid_14"/>
    <property type="match status" value="1"/>
</dbReference>
<dbReference type="InterPro" id="IPR027417">
    <property type="entry name" value="P-loop_NTPase"/>
</dbReference>
<dbReference type="CDD" id="cd00009">
    <property type="entry name" value="AAA"/>
    <property type="match status" value="1"/>
</dbReference>
<protein>
    <recommendedName>
        <fullName evidence="1">Stage 0 sporulation protein A homolog</fullName>
    </recommendedName>
</protein>
<keyword evidence="7" id="KW-0804">Transcription</keyword>
<accession>A0A9X7J3U0</accession>
<dbReference type="FunFam" id="1.10.8.60:FF:000014">
    <property type="entry name" value="DNA-binding transcriptional regulator NtrC"/>
    <property type="match status" value="1"/>
</dbReference>
<evidence type="ECO:0000259" key="11">
    <source>
        <dbReference type="PROSITE" id="PS50110"/>
    </source>
</evidence>
<dbReference type="AlphaFoldDB" id="A0A9X7J3U0"/>
<dbReference type="Gene3D" id="1.10.8.60">
    <property type="match status" value="1"/>
</dbReference>
<keyword evidence="5" id="KW-0238">DNA-binding</keyword>
<organism evidence="12 13">
    <name type="scientific">Neomoorella stamsii</name>
    <dbReference type="NCBI Taxonomy" id="1266720"/>
    <lineage>
        <taxon>Bacteria</taxon>
        <taxon>Bacillati</taxon>
        <taxon>Bacillota</taxon>
        <taxon>Clostridia</taxon>
        <taxon>Neomoorellales</taxon>
        <taxon>Neomoorellaceae</taxon>
        <taxon>Neomoorella</taxon>
    </lineage>
</organism>
<feature type="domain" description="Response regulatory" evidence="11">
    <location>
        <begin position="1"/>
        <end position="113"/>
    </location>
</feature>
<dbReference type="SMART" id="SM00382">
    <property type="entry name" value="AAA"/>
    <property type="match status" value="1"/>
</dbReference>
<dbReference type="PANTHER" id="PTHR32071">
    <property type="entry name" value="TRANSCRIPTIONAL REGULATORY PROTEIN"/>
    <property type="match status" value="1"/>
</dbReference>
<reference evidence="12 13" key="1">
    <citation type="submission" date="2018-03" db="EMBL/GenBank/DDBJ databases">
        <title>Genome sequence of Moorella stamsii DSM 26217.</title>
        <authorList>
            <person name="Poehlein A."/>
            <person name="Daniel R."/>
        </authorList>
    </citation>
    <scope>NUCLEOTIDE SEQUENCE [LARGE SCALE GENOMIC DNA]</scope>
    <source>
        <strain evidence="13">DSM 26217</strain>
    </source>
</reference>
<evidence type="ECO:0000256" key="5">
    <source>
        <dbReference type="ARBA" id="ARBA00023125"/>
    </source>
</evidence>
<dbReference type="InterPro" id="IPR002078">
    <property type="entry name" value="Sigma_54_int"/>
</dbReference>
<dbReference type="SUPFAM" id="SSF46689">
    <property type="entry name" value="Homeodomain-like"/>
    <property type="match status" value="1"/>
</dbReference>
<feature type="modified residue" description="4-aspartylphosphate" evidence="9">
    <location>
        <position position="48"/>
    </location>
</feature>
<dbReference type="PANTHER" id="PTHR32071:SF113">
    <property type="entry name" value="ALGINATE BIOSYNTHESIS TRANSCRIPTIONAL REGULATORY PROTEIN ALGB"/>
    <property type="match status" value="1"/>
</dbReference>
<dbReference type="InterPro" id="IPR025662">
    <property type="entry name" value="Sigma_54_int_dom_ATP-bd_1"/>
</dbReference>
<comment type="caution">
    <text evidence="12">The sequence shown here is derived from an EMBL/GenBank/DDBJ whole genome shotgun (WGS) entry which is preliminary data.</text>
</comment>
<evidence type="ECO:0000256" key="6">
    <source>
        <dbReference type="ARBA" id="ARBA00023159"/>
    </source>
</evidence>
<keyword evidence="13" id="KW-1185">Reference proteome</keyword>
<gene>
    <name evidence="12" type="primary">zraR_3</name>
    <name evidence="12" type="ORF">MOST_11120</name>
</gene>
<dbReference type="GO" id="GO:0006355">
    <property type="term" value="P:regulation of DNA-templated transcription"/>
    <property type="evidence" value="ECO:0007669"/>
    <property type="project" value="InterPro"/>
</dbReference>
<dbReference type="GO" id="GO:0000160">
    <property type="term" value="P:phosphorelay signal transduction system"/>
    <property type="evidence" value="ECO:0007669"/>
    <property type="project" value="InterPro"/>
</dbReference>
<dbReference type="Gene3D" id="3.40.50.2300">
    <property type="match status" value="1"/>
</dbReference>
<dbReference type="PROSITE" id="PS00688">
    <property type="entry name" value="SIGMA54_INTERACT_3"/>
    <property type="match status" value="1"/>
</dbReference>
<keyword evidence="3" id="KW-0067">ATP-binding</keyword>
<dbReference type="FunFam" id="3.40.50.300:FF:000006">
    <property type="entry name" value="DNA-binding transcriptional regulator NtrC"/>
    <property type="match status" value="1"/>
</dbReference>
<dbReference type="PRINTS" id="PR01590">
    <property type="entry name" value="HTHFIS"/>
</dbReference>
<dbReference type="Pfam" id="PF00158">
    <property type="entry name" value="Sigma54_activat"/>
    <property type="match status" value="1"/>
</dbReference>
<evidence type="ECO:0000256" key="8">
    <source>
        <dbReference type="ARBA" id="ARBA00024867"/>
    </source>
</evidence>
<dbReference type="Proteomes" id="UP000239430">
    <property type="component" value="Unassembled WGS sequence"/>
</dbReference>
<dbReference type="InterPro" id="IPR009057">
    <property type="entry name" value="Homeodomain-like_sf"/>
</dbReference>
<keyword evidence="6" id="KW-0010">Activator</keyword>
<proteinExistence type="predicted"/>
<evidence type="ECO:0000313" key="13">
    <source>
        <dbReference type="Proteomes" id="UP000239430"/>
    </source>
</evidence>
<dbReference type="InterPro" id="IPR002197">
    <property type="entry name" value="HTH_Fis"/>
</dbReference>
<evidence type="ECO:0000256" key="9">
    <source>
        <dbReference type="PROSITE-ProRule" id="PRU00169"/>
    </source>
</evidence>
<dbReference type="PROSITE" id="PS50110">
    <property type="entry name" value="RESPONSE_REGULATORY"/>
    <property type="match status" value="1"/>
</dbReference>
<dbReference type="GO" id="GO:0005524">
    <property type="term" value="F:ATP binding"/>
    <property type="evidence" value="ECO:0007669"/>
    <property type="project" value="UniProtKB-KW"/>
</dbReference>
<dbReference type="InterPro" id="IPR058031">
    <property type="entry name" value="AAA_lid_NorR"/>
</dbReference>
<dbReference type="SUPFAM" id="SSF52540">
    <property type="entry name" value="P-loop containing nucleoside triphosphate hydrolases"/>
    <property type="match status" value="1"/>
</dbReference>
<evidence type="ECO:0000256" key="2">
    <source>
        <dbReference type="ARBA" id="ARBA00022741"/>
    </source>
</evidence>
<feature type="domain" description="Sigma-54 factor interaction" evidence="10">
    <location>
        <begin position="138"/>
        <end position="367"/>
    </location>
</feature>
<dbReference type="SUPFAM" id="SSF52172">
    <property type="entry name" value="CheY-like"/>
    <property type="match status" value="1"/>
</dbReference>
<dbReference type="Gene3D" id="1.10.10.60">
    <property type="entry name" value="Homeodomain-like"/>
    <property type="match status" value="1"/>
</dbReference>
<dbReference type="PROSITE" id="PS50045">
    <property type="entry name" value="SIGMA54_INTERACT_4"/>
    <property type="match status" value="1"/>
</dbReference>
<dbReference type="Pfam" id="PF00072">
    <property type="entry name" value="Response_reg"/>
    <property type="match status" value="1"/>
</dbReference>
<dbReference type="Gene3D" id="3.40.50.300">
    <property type="entry name" value="P-loop containing nucleotide triphosphate hydrolases"/>
    <property type="match status" value="1"/>
</dbReference>
<keyword evidence="2" id="KW-0547">Nucleotide-binding</keyword>
<evidence type="ECO:0000256" key="7">
    <source>
        <dbReference type="ARBA" id="ARBA00023163"/>
    </source>
</evidence>